<dbReference type="AlphaFoldDB" id="A0A9E4K9H5"/>
<accession>A0A9E4K9H5</accession>
<dbReference type="EMBL" id="JAEPCM010000016">
    <property type="protein sequence ID" value="MCG7944867.1"/>
    <property type="molecule type" value="Genomic_DNA"/>
</dbReference>
<evidence type="ECO:0000313" key="1">
    <source>
        <dbReference type="EMBL" id="MCG7944867.1"/>
    </source>
</evidence>
<comment type="caution">
    <text evidence="1">The sequence shown here is derived from an EMBL/GenBank/DDBJ whole genome shotgun (WGS) entry which is preliminary data.</text>
</comment>
<dbReference type="Proteomes" id="UP000886667">
    <property type="component" value="Unassembled WGS sequence"/>
</dbReference>
<organism evidence="1 2">
    <name type="scientific">Candidatus Thiodiazotropha taylori</name>
    <dbReference type="NCBI Taxonomy" id="2792791"/>
    <lineage>
        <taxon>Bacteria</taxon>
        <taxon>Pseudomonadati</taxon>
        <taxon>Pseudomonadota</taxon>
        <taxon>Gammaproteobacteria</taxon>
        <taxon>Chromatiales</taxon>
        <taxon>Sedimenticolaceae</taxon>
        <taxon>Candidatus Thiodiazotropha</taxon>
    </lineage>
</organism>
<evidence type="ECO:0000313" key="2">
    <source>
        <dbReference type="Proteomes" id="UP000886667"/>
    </source>
</evidence>
<reference evidence="1" key="1">
    <citation type="journal article" date="2021" name="Proc. Natl. Acad. Sci. U.S.A.">
        <title>Global biogeography of chemosynthetic symbionts reveals both localized and globally distributed symbiont groups. .</title>
        <authorList>
            <person name="Osvatic J.T."/>
            <person name="Wilkins L.G.E."/>
            <person name="Leibrecht L."/>
            <person name="Leray M."/>
            <person name="Zauner S."/>
            <person name="Polzin J."/>
            <person name="Camacho Y."/>
            <person name="Gros O."/>
            <person name="van Gils J.A."/>
            <person name="Eisen J.A."/>
            <person name="Petersen J.M."/>
            <person name="Yuen B."/>
        </authorList>
    </citation>
    <scope>NUCLEOTIDE SEQUENCE</scope>
    <source>
        <strain evidence="1">MAGclacostrist064TRANS</strain>
    </source>
</reference>
<sequence length="219" mass="26243">MYFKTFPYVDYPFPDNMNRKIKNLSLRPAIHQDVFRYAENLERYIIQDGETPETIAYDKYGSVDMHWIIMLANTRLNLYKHWPKSTAHFQDYVYYKYKFQKTQLGKTVEMTLRETLEFTQFVGLPDDQYTSTITRTDDSEFVIDIAPPYFEDVEGKLYSYDSLTVTKDAFGRTIIQEEVTPLSYYDWEMRLNDELRELYIPTIDVARRLQKELKGLMNE</sequence>
<gene>
    <name evidence="1" type="ORF">JAZ07_00820</name>
</gene>
<dbReference type="Pfam" id="PF11246">
    <property type="entry name" value="Phage_gp53"/>
    <property type="match status" value="1"/>
</dbReference>
<protein>
    <submittedName>
        <fullName evidence="1">Baseplate wedge protein 53</fullName>
    </submittedName>
</protein>
<name>A0A9E4K9H5_9GAMM</name>
<proteinExistence type="predicted"/>
<dbReference type="InterPro" id="IPR022607">
    <property type="entry name" value="Phage_T4_Gp53_baseplate_wedge"/>
</dbReference>